<dbReference type="InterPro" id="IPR015421">
    <property type="entry name" value="PyrdxlP-dep_Trfase_major"/>
</dbReference>
<keyword evidence="6" id="KW-0663">Pyridoxal phosphate</keyword>
<dbReference type="PRINTS" id="PR00799">
    <property type="entry name" value="TRANSAMINASE"/>
</dbReference>
<dbReference type="InterPro" id="IPR004839">
    <property type="entry name" value="Aminotransferase_I/II_large"/>
</dbReference>
<comment type="similarity">
    <text evidence="2 7">Belongs to the class-I pyridoxal-phosphate-dependent aminotransferase family.</text>
</comment>
<dbReference type="SUPFAM" id="SSF53383">
    <property type="entry name" value="PLP-dependent transferases"/>
    <property type="match status" value="1"/>
</dbReference>
<dbReference type="EC" id="2.6.1.-" evidence="7"/>
<dbReference type="RefSeq" id="WP_094813718.1">
    <property type="nucleotide sequence ID" value="NZ_NEVU01000003.1"/>
</dbReference>
<dbReference type="CDD" id="cd00609">
    <property type="entry name" value="AAT_like"/>
    <property type="match status" value="1"/>
</dbReference>
<dbReference type="Gene3D" id="3.90.1150.10">
    <property type="entry name" value="Aspartate Aminotransferase, domain 1"/>
    <property type="match status" value="1"/>
</dbReference>
<keyword evidence="4 7" id="KW-0032">Aminotransferase</keyword>
<dbReference type="PROSITE" id="PS00105">
    <property type="entry name" value="AA_TRANSFER_CLASS_1"/>
    <property type="match status" value="1"/>
</dbReference>
<accession>A0A261VAA8</accession>
<name>A0A261VAA8_9BORD</name>
<evidence type="ECO:0000256" key="6">
    <source>
        <dbReference type="ARBA" id="ARBA00022898"/>
    </source>
</evidence>
<evidence type="ECO:0000259" key="8">
    <source>
        <dbReference type="Pfam" id="PF00155"/>
    </source>
</evidence>
<dbReference type="AlphaFoldDB" id="A0A261VAA8"/>
<reference evidence="10" key="1">
    <citation type="submission" date="2017-05" db="EMBL/GenBank/DDBJ databases">
        <title>Complete and WGS of Bordetella genogroups.</title>
        <authorList>
            <person name="Spilker T."/>
            <person name="Lipuma J."/>
        </authorList>
    </citation>
    <scope>NUCLEOTIDE SEQUENCE [LARGE SCALE GENOMIC DNA]</scope>
    <source>
        <strain evidence="10">AU6712</strain>
    </source>
</reference>
<dbReference type="PANTHER" id="PTHR11879">
    <property type="entry name" value="ASPARTATE AMINOTRANSFERASE"/>
    <property type="match status" value="1"/>
</dbReference>
<dbReference type="Proteomes" id="UP000216429">
    <property type="component" value="Unassembled WGS sequence"/>
</dbReference>
<dbReference type="GO" id="GO:0033585">
    <property type="term" value="P:L-phenylalanine biosynthetic process from chorismate via phenylpyruvate"/>
    <property type="evidence" value="ECO:0007669"/>
    <property type="project" value="TreeGrafter"/>
</dbReference>
<evidence type="ECO:0000256" key="5">
    <source>
        <dbReference type="ARBA" id="ARBA00022679"/>
    </source>
</evidence>
<evidence type="ECO:0000256" key="7">
    <source>
        <dbReference type="RuleBase" id="RU000481"/>
    </source>
</evidence>
<dbReference type="InterPro" id="IPR015424">
    <property type="entry name" value="PyrdxlP-dep_Trfase"/>
</dbReference>
<dbReference type="GO" id="GO:0030170">
    <property type="term" value="F:pyridoxal phosphate binding"/>
    <property type="evidence" value="ECO:0007669"/>
    <property type="project" value="InterPro"/>
</dbReference>
<dbReference type="Pfam" id="PF00155">
    <property type="entry name" value="Aminotran_1_2"/>
    <property type="match status" value="1"/>
</dbReference>
<dbReference type="GO" id="GO:0042802">
    <property type="term" value="F:identical protein binding"/>
    <property type="evidence" value="ECO:0007669"/>
    <property type="project" value="TreeGrafter"/>
</dbReference>
<organism evidence="9 10">
    <name type="scientific">Bordetella genomosp. 12</name>
    <dbReference type="NCBI Taxonomy" id="463035"/>
    <lineage>
        <taxon>Bacteria</taxon>
        <taxon>Pseudomonadati</taxon>
        <taxon>Pseudomonadota</taxon>
        <taxon>Betaproteobacteria</taxon>
        <taxon>Burkholderiales</taxon>
        <taxon>Alcaligenaceae</taxon>
        <taxon>Bordetella</taxon>
    </lineage>
</organism>
<dbReference type="InterPro" id="IPR004838">
    <property type="entry name" value="NHTrfase_class1_PyrdxlP-BS"/>
</dbReference>
<feature type="domain" description="Aminotransferase class I/classII large" evidence="8">
    <location>
        <begin position="30"/>
        <end position="395"/>
    </location>
</feature>
<dbReference type="GO" id="GO:0005829">
    <property type="term" value="C:cytosol"/>
    <property type="evidence" value="ECO:0007669"/>
    <property type="project" value="TreeGrafter"/>
</dbReference>
<evidence type="ECO:0000256" key="4">
    <source>
        <dbReference type="ARBA" id="ARBA00022576"/>
    </source>
</evidence>
<dbReference type="Gene3D" id="3.40.640.10">
    <property type="entry name" value="Type I PLP-dependent aspartate aminotransferase-like (Major domain)"/>
    <property type="match status" value="1"/>
</dbReference>
<keyword evidence="10" id="KW-1185">Reference proteome</keyword>
<proteinExistence type="inferred from homology"/>
<evidence type="ECO:0000313" key="9">
    <source>
        <dbReference type="EMBL" id="OZI70701.1"/>
    </source>
</evidence>
<dbReference type="OrthoDB" id="9766445at2"/>
<evidence type="ECO:0000256" key="2">
    <source>
        <dbReference type="ARBA" id="ARBA00007441"/>
    </source>
</evidence>
<keyword evidence="5 7" id="KW-0808">Transferase</keyword>
<dbReference type="FunFam" id="3.40.640.10:FF:000015">
    <property type="entry name" value="Aspartate aminotransferase"/>
    <property type="match status" value="1"/>
</dbReference>
<sequence>MSTLFASVELAPRDPILGLNEQYNADTRPGKVNLGVGVYYDDEGRIPLLGAVRKAEIARVEAAAARGYLPIEGIAAYNKGAQTLLLGADSVVAAEGRALTTQTLGGTGALKVGADFLKQLLPQSKVMISDPSWENHRALFERAGFKVENYPYYDAATRGLNFEGMLAALQAAPEQTIVVLHACCHNPTGVDPTAEQWKQIADVVKARKLVPFLDIAYQGFGEDLDEDASVVRLFAGMDLTMLISSSFSKSFSLYGERVGALTVVAGNKDEATRVLSQLKRVIRTNYSNPPTHGGTVVANVLNTPELLAEWKQELAGMRDRIRLMRKQLVEKIKAQGAAQDFSFVLQQRGMFSYSGLTAAQVDRLREEHGVYAVSSGRICVAALNSRNIDVVAAAIAAVIK</sequence>
<gene>
    <name evidence="9" type="ORF">CAL22_12320</name>
</gene>
<protein>
    <recommendedName>
        <fullName evidence="7">Aminotransferase</fullName>
        <ecNumber evidence="7">2.6.1.-</ecNumber>
    </recommendedName>
</protein>
<evidence type="ECO:0000256" key="3">
    <source>
        <dbReference type="ARBA" id="ARBA00011738"/>
    </source>
</evidence>
<dbReference type="NCBIfam" id="NF006719">
    <property type="entry name" value="PRK09257.1"/>
    <property type="match status" value="1"/>
</dbReference>
<dbReference type="PANTHER" id="PTHR11879:SF37">
    <property type="entry name" value="AROMATIC-AMINO-ACID AMINOTRANSFERASE"/>
    <property type="match status" value="1"/>
</dbReference>
<dbReference type="FunFam" id="3.90.1150.10:FF:000001">
    <property type="entry name" value="Aspartate aminotransferase"/>
    <property type="match status" value="1"/>
</dbReference>
<dbReference type="GO" id="GO:0004838">
    <property type="term" value="F:L-tyrosine-2-oxoglutarate transaminase activity"/>
    <property type="evidence" value="ECO:0007669"/>
    <property type="project" value="TreeGrafter"/>
</dbReference>
<comment type="caution">
    <text evidence="9">The sequence shown here is derived from an EMBL/GenBank/DDBJ whole genome shotgun (WGS) entry which is preliminary data.</text>
</comment>
<dbReference type="EMBL" id="NEVU01000003">
    <property type="protein sequence ID" value="OZI70701.1"/>
    <property type="molecule type" value="Genomic_DNA"/>
</dbReference>
<comment type="cofactor">
    <cofactor evidence="1 7">
        <name>pyridoxal 5'-phosphate</name>
        <dbReference type="ChEBI" id="CHEBI:597326"/>
    </cofactor>
</comment>
<dbReference type="InterPro" id="IPR015422">
    <property type="entry name" value="PyrdxlP-dep_Trfase_small"/>
</dbReference>
<evidence type="ECO:0000313" key="10">
    <source>
        <dbReference type="Proteomes" id="UP000216429"/>
    </source>
</evidence>
<evidence type="ECO:0000256" key="1">
    <source>
        <dbReference type="ARBA" id="ARBA00001933"/>
    </source>
</evidence>
<dbReference type="InterPro" id="IPR000796">
    <property type="entry name" value="Asp_trans"/>
</dbReference>
<comment type="subunit">
    <text evidence="3">Homodimer.</text>
</comment>